<comment type="catalytic activity">
    <reaction evidence="1">
        <text>ATP + protein L-histidine = ADP + protein N-phospho-L-histidine.</text>
        <dbReference type="EC" id="2.7.13.3"/>
    </reaction>
</comment>
<evidence type="ECO:0000256" key="2">
    <source>
        <dbReference type="ARBA" id="ARBA00012438"/>
    </source>
</evidence>
<dbReference type="OrthoDB" id="943406at2"/>
<dbReference type="InterPro" id="IPR036890">
    <property type="entry name" value="HATPase_C_sf"/>
</dbReference>
<dbReference type="CDD" id="cd16917">
    <property type="entry name" value="HATPase_UhpB-NarQ-NarX-like"/>
    <property type="match status" value="1"/>
</dbReference>
<dbReference type="SMART" id="SM00028">
    <property type="entry name" value="TPR"/>
    <property type="match status" value="3"/>
</dbReference>
<evidence type="ECO:0000313" key="8">
    <source>
        <dbReference type="EMBL" id="QCY69018.1"/>
    </source>
</evidence>
<proteinExistence type="predicted"/>
<dbReference type="InterPro" id="IPR011990">
    <property type="entry name" value="TPR-like_helical_dom_sf"/>
</dbReference>
<keyword evidence="8" id="KW-0547">Nucleotide-binding</keyword>
<dbReference type="InterPro" id="IPR019734">
    <property type="entry name" value="TPR_rpt"/>
</dbReference>
<evidence type="ECO:0000256" key="4">
    <source>
        <dbReference type="ARBA" id="ARBA00022777"/>
    </source>
</evidence>
<dbReference type="GO" id="GO:0005524">
    <property type="term" value="F:ATP binding"/>
    <property type="evidence" value="ECO:0007669"/>
    <property type="project" value="UniProtKB-KW"/>
</dbReference>
<keyword evidence="8" id="KW-0067">ATP-binding</keyword>
<feature type="coiled-coil region" evidence="6">
    <location>
        <begin position="239"/>
        <end position="266"/>
    </location>
</feature>
<dbReference type="Proteomes" id="UP000309016">
    <property type="component" value="Chromosome"/>
</dbReference>
<dbReference type="RefSeq" id="WP_139065600.1">
    <property type="nucleotide sequence ID" value="NZ_CP040812.1"/>
</dbReference>
<dbReference type="Gene3D" id="3.30.565.10">
    <property type="entry name" value="Histidine kinase-like ATPase, C-terminal domain"/>
    <property type="match status" value="1"/>
</dbReference>
<reference evidence="8 9" key="1">
    <citation type="submission" date="2019-06" db="EMBL/GenBank/DDBJ databases">
        <title>Complete genome sequence of Antarcticibacterium flavum KCTC 52984T from an Antarctic marine sediment.</title>
        <authorList>
            <person name="Lee Y.M."/>
            <person name="Shin S.C."/>
        </authorList>
    </citation>
    <scope>NUCLEOTIDE SEQUENCE [LARGE SCALE GENOMIC DNA]</scope>
    <source>
        <strain evidence="8 9">KCTC 52984</strain>
    </source>
</reference>
<keyword evidence="3" id="KW-0808">Transferase</keyword>
<dbReference type="SUPFAM" id="SSF55874">
    <property type="entry name" value="ATPase domain of HSP90 chaperone/DNA topoisomerase II/histidine kinase"/>
    <property type="match status" value="1"/>
</dbReference>
<dbReference type="PANTHER" id="PTHR24421:SF10">
    <property type="entry name" value="NITRATE_NITRITE SENSOR PROTEIN NARQ"/>
    <property type="match status" value="1"/>
</dbReference>
<dbReference type="EC" id="2.7.13.3" evidence="2"/>
<dbReference type="InterPro" id="IPR050482">
    <property type="entry name" value="Sensor_HK_TwoCompSys"/>
</dbReference>
<dbReference type="GO" id="GO:0004673">
    <property type="term" value="F:protein histidine kinase activity"/>
    <property type="evidence" value="ECO:0007669"/>
    <property type="project" value="UniProtKB-EC"/>
</dbReference>
<dbReference type="SUPFAM" id="SSF48452">
    <property type="entry name" value="TPR-like"/>
    <property type="match status" value="1"/>
</dbReference>
<dbReference type="KEGG" id="afla:FHG64_06130"/>
<keyword evidence="5" id="KW-0902">Two-component regulatory system</keyword>
<evidence type="ECO:0000256" key="7">
    <source>
        <dbReference type="SAM" id="Phobius"/>
    </source>
</evidence>
<evidence type="ECO:0000313" key="9">
    <source>
        <dbReference type="Proteomes" id="UP000309016"/>
    </source>
</evidence>
<dbReference type="GO" id="GO:0000160">
    <property type="term" value="P:phosphorelay signal transduction system"/>
    <property type="evidence" value="ECO:0007669"/>
    <property type="project" value="UniProtKB-KW"/>
</dbReference>
<dbReference type="PANTHER" id="PTHR24421">
    <property type="entry name" value="NITRATE/NITRITE SENSOR PROTEIN NARX-RELATED"/>
    <property type="match status" value="1"/>
</dbReference>
<keyword evidence="6" id="KW-0175">Coiled coil</keyword>
<gene>
    <name evidence="8" type="ORF">FHG64_06130</name>
</gene>
<accession>A0A5B7X314</accession>
<evidence type="ECO:0000256" key="6">
    <source>
        <dbReference type="SAM" id="Coils"/>
    </source>
</evidence>
<protein>
    <recommendedName>
        <fullName evidence="2">histidine kinase</fullName>
        <ecNumber evidence="2">2.7.13.3</ecNumber>
    </recommendedName>
</protein>
<evidence type="ECO:0000256" key="1">
    <source>
        <dbReference type="ARBA" id="ARBA00000085"/>
    </source>
</evidence>
<dbReference type="EMBL" id="CP040812">
    <property type="protein sequence ID" value="QCY69018.1"/>
    <property type="molecule type" value="Genomic_DNA"/>
</dbReference>
<evidence type="ECO:0000256" key="3">
    <source>
        <dbReference type="ARBA" id="ARBA00022679"/>
    </source>
</evidence>
<keyword evidence="4" id="KW-0418">Kinase</keyword>
<keyword evidence="7" id="KW-1133">Transmembrane helix</keyword>
<keyword evidence="7" id="KW-0472">Membrane</keyword>
<keyword evidence="9" id="KW-1185">Reference proteome</keyword>
<dbReference type="AlphaFoldDB" id="A0A5B7X314"/>
<evidence type="ECO:0000256" key="5">
    <source>
        <dbReference type="ARBA" id="ARBA00023012"/>
    </source>
</evidence>
<name>A0A5B7X314_9FLAO</name>
<sequence length="643" mass="73583">MQFPQFKLYLFSLLLLLNTACDSSGEGQEIAVSEAAPGEAAYYFEHAKQAEGSEEKIQFLNAALKAMDEESDSLLINLLDFKIYYHKDLKQRDSAYFFADSLIRASEGNGDFTGIGLGYYRLSKLNFDEDDHIGVFKNAFESRRFYLAAGDSLKFGRRSMEMANAQVRTGDYTGARESATEALRFLEQEADSVYLSSAYNAIAITYRMHGFHADAIREYENALRYFTSRDDSISYLNNKALALQDLQRYEEAVDILRNLLETEQEVKKVSRARLLDNLAYTKWLQDPDANVEEELLTATQMRRDAGDRDGLLASYDHLTQFYERKNDQQARQYALNWLETAELYNNPSSRLNAMKYLLQLPGDGGEDYAVEYVRLNDSLNTASLQAKNSFAKIRFDEERKLQEIAALETHSALQQLETQRLRNTTSIILLVVLLVVLALFFLIYYLRQRYRKEKVQEVYRTESRISRMIHDELANDIFNVMSSLEQVVPEPVIDKLEKVYLRTRDISRENSEIDTGPQYLQSLVATLSTNTPPGARLILRGENEVNWEKLSKEKKLVLYRVLQELMVNMKKHSNAKLVAVTFAETSGRMEVNYSDTGTGLQPENFNPGNGLRNVQNRLASINGKISFEPNENGFKAMLAIPLK</sequence>
<feature type="transmembrane region" description="Helical" evidence="7">
    <location>
        <begin position="427"/>
        <end position="446"/>
    </location>
</feature>
<organism evidence="8 9">
    <name type="scientific">Antarcticibacterium flavum</name>
    <dbReference type="NCBI Taxonomy" id="2058175"/>
    <lineage>
        <taxon>Bacteria</taxon>
        <taxon>Pseudomonadati</taxon>
        <taxon>Bacteroidota</taxon>
        <taxon>Flavobacteriia</taxon>
        <taxon>Flavobacteriales</taxon>
        <taxon>Flavobacteriaceae</taxon>
        <taxon>Antarcticibacterium</taxon>
    </lineage>
</organism>
<dbReference type="Gene3D" id="1.25.40.10">
    <property type="entry name" value="Tetratricopeptide repeat domain"/>
    <property type="match status" value="1"/>
</dbReference>
<keyword evidence="7" id="KW-0812">Transmembrane</keyword>